<dbReference type="SUPFAM" id="SSF48493">
    <property type="entry name" value="gene 59 helicase assembly protein"/>
    <property type="match status" value="1"/>
</dbReference>
<dbReference type="EMBL" id="CP009268">
    <property type="protein sequence ID" value="AJA52766.1"/>
    <property type="molecule type" value="Genomic_DNA"/>
</dbReference>
<sequence length="99" mass="11756">MEIPILKNSFNTKIDEIEFKDLVKNLYSHCNKLDEAGKMEFSENKQKISTETLYIIQDCIQILKQLKDSGYNIDIDFQVHKYKLRKYKKVGTAELKFNF</sequence>
<evidence type="ECO:0000313" key="3">
    <source>
        <dbReference type="Proteomes" id="UP000028042"/>
    </source>
</evidence>
<evidence type="ECO:0000313" key="4">
    <source>
        <dbReference type="Proteomes" id="UP000030905"/>
    </source>
</evidence>
<dbReference type="RefSeq" id="WP_003442728.1">
    <property type="nucleotide sequence ID" value="NZ_ANZB01000003.1"/>
</dbReference>
<dbReference type="InterPro" id="IPR023197">
    <property type="entry name" value="Phage_T4_Gp59_dom_sf"/>
</dbReference>
<organism evidence="1 4">
    <name type="scientific">Clostridium pasteurianum DSM 525 = ATCC 6013</name>
    <dbReference type="NCBI Taxonomy" id="1262449"/>
    <lineage>
        <taxon>Bacteria</taxon>
        <taxon>Bacillati</taxon>
        <taxon>Bacillota</taxon>
        <taxon>Clostridia</taxon>
        <taxon>Eubacteriales</taxon>
        <taxon>Clostridiaceae</taxon>
        <taxon>Clostridium</taxon>
    </lineage>
</organism>
<evidence type="ECO:0000313" key="1">
    <source>
        <dbReference type="EMBL" id="AJA52766.1"/>
    </source>
</evidence>
<keyword evidence="4" id="KW-1185">Reference proteome</keyword>
<dbReference type="AlphaFoldDB" id="A0A0H3J9J4"/>
<dbReference type="EMBL" id="JPGY02000001">
    <property type="protein sequence ID" value="KRU11225.1"/>
    <property type="molecule type" value="Genomic_DNA"/>
</dbReference>
<protein>
    <submittedName>
        <fullName evidence="1">Uncharacterized protein</fullName>
    </submittedName>
</protein>
<dbReference type="PATRIC" id="fig|1262449.3.peg.1155"/>
<dbReference type="Proteomes" id="UP000030905">
    <property type="component" value="Chromosome"/>
</dbReference>
<dbReference type="Proteomes" id="UP000028042">
    <property type="component" value="Unassembled WGS sequence"/>
</dbReference>
<proteinExistence type="predicted"/>
<reference evidence="2 3" key="3">
    <citation type="journal article" name="Genome Announc.">
        <title>Improved Draft Genome Sequence of Clostridium pasteurianum Strain ATCC 6013 (DSM 525) Using a Hybrid Next-Generation Sequencing Approach.</title>
        <authorList>
            <person name="Pyne M.E."/>
            <person name="Utturkar S."/>
            <person name="Brown S.D."/>
            <person name="Moo-Young M."/>
            <person name="Chung D.A."/>
            <person name="Chou C.P."/>
        </authorList>
    </citation>
    <scope>NUCLEOTIDE SEQUENCE [LARGE SCALE GENOMIC DNA]</scope>
    <source>
        <strain evidence="2 3">ATCC 6013</strain>
    </source>
</reference>
<evidence type="ECO:0000313" key="2">
    <source>
        <dbReference type="EMBL" id="KRU11225.1"/>
    </source>
</evidence>
<gene>
    <name evidence="1" type="ORF">CLPA_c27110</name>
    <name evidence="2" type="ORF">CP6013_00472</name>
</gene>
<name>A0A0H3J9J4_CLOPA</name>
<dbReference type="KEGG" id="cpat:CLPA_c27110"/>
<reference evidence="2" key="2">
    <citation type="submission" date="2015-10" db="EMBL/GenBank/DDBJ databases">
        <title>Improved Draft Genome Sequence of Clostridium pasteurianum Strain ATCC 6013 (DSM 525) Using a Hybrid Next-Generation Sequencing Approach.</title>
        <authorList>
            <person name="Pyne M.E."/>
            <person name="Utturkar S.M."/>
            <person name="Brown S.D."/>
            <person name="Moo-Young M."/>
            <person name="Chung D.A."/>
            <person name="Chou P.C."/>
        </authorList>
    </citation>
    <scope>NUCLEOTIDE SEQUENCE</scope>
    <source>
        <strain evidence="2">ATCC 6013</strain>
    </source>
</reference>
<dbReference type="GeneID" id="93074840"/>
<accession>A0A0H3J9J4</accession>
<dbReference type="KEGG" id="cpae:CPAST_c27110"/>
<reference evidence="1 4" key="1">
    <citation type="journal article" date="2015" name="Genome Announc.">
        <title>Complete Genome Sequence of the Nitrogen-Fixing and Solvent-Producing Clostridium pasteurianum DSM 525.</title>
        <authorList>
            <person name="Poehlein A."/>
            <person name="Grosse-Honebrink A."/>
            <person name="Zhang Y."/>
            <person name="Minton N.P."/>
            <person name="Daniel R."/>
        </authorList>
    </citation>
    <scope>NUCLEOTIDE SEQUENCE [LARGE SCALE GENOMIC DNA]</scope>
    <source>
        <strain evidence="1">DSM 525</strain>
        <strain evidence="4">DSM 525 / ATCC 6013</strain>
    </source>
</reference>